<feature type="region of interest" description="Disordered" evidence="1">
    <location>
        <begin position="48"/>
        <end position="75"/>
    </location>
</feature>
<organism evidence="2 3">
    <name type="scientific">Corchorus olitorius</name>
    <dbReference type="NCBI Taxonomy" id="93759"/>
    <lineage>
        <taxon>Eukaryota</taxon>
        <taxon>Viridiplantae</taxon>
        <taxon>Streptophyta</taxon>
        <taxon>Embryophyta</taxon>
        <taxon>Tracheophyta</taxon>
        <taxon>Spermatophyta</taxon>
        <taxon>Magnoliopsida</taxon>
        <taxon>eudicotyledons</taxon>
        <taxon>Gunneridae</taxon>
        <taxon>Pentapetalae</taxon>
        <taxon>rosids</taxon>
        <taxon>malvids</taxon>
        <taxon>Malvales</taxon>
        <taxon>Malvaceae</taxon>
        <taxon>Grewioideae</taxon>
        <taxon>Apeibeae</taxon>
        <taxon>Corchorus</taxon>
    </lineage>
</organism>
<evidence type="ECO:0000256" key="1">
    <source>
        <dbReference type="SAM" id="MobiDB-lite"/>
    </source>
</evidence>
<evidence type="ECO:0000313" key="3">
    <source>
        <dbReference type="Proteomes" id="UP000187203"/>
    </source>
</evidence>
<keyword evidence="3" id="KW-1185">Reference proteome</keyword>
<dbReference type="AlphaFoldDB" id="A0A1R3GL83"/>
<comment type="caution">
    <text evidence="2">The sequence shown here is derived from an EMBL/GenBank/DDBJ whole genome shotgun (WGS) entry which is preliminary data.</text>
</comment>
<dbReference type="EMBL" id="AWUE01022303">
    <property type="protein sequence ID" value="OMO58858.1"/>
    <property type="molecule type" value="Genomic_DNA"/>
</dbReference>
<dbReference type="Proteomes" id="UP000187203">
    <property type="component" value="Unassembled WGS sequence"/>
</dbReference>
<gene>
    <name evidence="2" type="ORF">COLO4_34356</name>
</gene>
<accession>A0A1R3GL83</accession>
<proteinExistence type="predicted"/>
<sequence length="75" mass="8284">MLVAHTCATPYVEASEESYECVFRAYEVDESKKHSSYTFRTYIRTPSEVGRSSGTVRRGRSGGGVVKGAMTKKEA</sequence>
<evidence type="ECO:0000313" key="2">
    <source>
        <dbReference type="EMBL" id="OMO58858.1"/>
    </source>
</evidence>
<reference evidence="3" key="1">
    <citation type="submission" date="2013-09" db="EMBL/GenBank/DDBJ databases">
        <title>Corchorus olitorius genome sequencing.</title>
        <authorList>
            <person name="Alam M."/>
            <person name="Haque M.S."/>
            <person name="Islam M.S."/>
            <person name="Emdad E.M."/>
            <person name="Islam M.M."/>
            <person name="Ahmed B."/>
            <person name="Halim A."/>
            <person name="Hossen Q.M.M."/>
            <person name="Hossain M.Z."/>
            <person name="Ahmed R."/>
            <person name="Khan M.M."/>
            <person name="Islam R."/>
            <person name="Rashid M.M."/>
            <person name="Khan S.A."/>
            <person name="Rahman M.S."/>
            <person name="Alam M."/>
            <person name="Yahiya A.S."/>
            <person name="Khan M.S."/>
            <person name="Azam M.S."/>
            <person name="Haque T."/>
            <person name="Lashkar M.Z.H."/>
            <person name="Akhand A.I."/>
            <person name="Morshed G."/>
            <person name="Roy S."/>
            <person name="Uddin K.S."/>
            <person name="Rabeya T."/>
            <person name="Hossain A.S."/>
            <person name="Chowdhury A."/>
            <person name="Snigdha A.R."/>
            <person name="Mortoza M.S."/>
            <person name="Matin S.A."/>
            <person name="Hoque S.M.E."/>
            <person name="Islam M.K."/>
            <person name="Roy D.K."/>
            <person name="Haider R."/>
            <person name="Moosa M.M."/>
            <person name="Elias S.M."/>
            <person name="Hasan A.M."/>
            <person name="Jahan S."/>
            <person name="Shafiuddin M."/>
            <person name="Mahmood N."/>
            <person name="Shommy N.S."/>
        </authorList>
    </citation>
    <scope>NUCLEOTIDE SEQUENCE [LARGE SCALE GENOMIC DNA]</scope>
    <source>
        <strain evidence="3">cv. O-4</strain>
    </source>
</reference>
<protein>
    <submittedName>
        <fullName evidence="2">Uncharacterized protein</fullName>
    </submittedName>
</protein>
<name>A0A1R3GL83_9ROSI</name>